<name>A0ABW1T3B2_9ACTN</name>
<feature type="transmembrane region" description="Helical" evidence="1">
    <location>
        <begin position="139"/>
        <end position="170"/>
    </location>
</feature>
<protein>
    <recommendedName>
        <fullName evidence="4">DUF2029 domain-containing protein</fullName>
    </recommendedName>
</protein>
<keyword evidence="3" id="KW-1185">Reference proteome</keyword>
<evidence type="ECO:0000313" key="3">
    <source>
        <dbReference type="Proteomes" id="UP001596138"/>
    </source>
</evidence>
<evidence type="ECO:0008006" key="4">
    <source>
        <dbReference type="Google" id="ProtNLM"/>
    </source>
</evidence>
<sequence length="435" mass="46385">MSATRSDSLGRAAAALERGTTFVLRGRTDPEAPWRGIRLLIVWLLTRLVVVTFVPLAPYVVNDVNYYATVITGQADPGFPGSLREYPVPAIWWLTIPSILAGGEIKPYGWWFVFLMLCIDGGLLVVLRRIGRSPRAITAWLAAGLAIGPILLLRFDLLTGAMVATALLVAVPRPRLAAALMVVAASVKLWPGVFVGLVAAAGPRRRPALVAAGITSVVLVVAATATSGWDRLLTPLAYQTDRGLQIESLFALPAMMLWSLGVEGYVVDYPASLSFEVSGPGTTLLGMLATLATVAALAWVLGTTAAVWRRASRPDLLTVAAWALLSGVCLLVLSNKVFSPQYMAWMLPIAVALLAVTGEARARTSTYLMMCAAVAAQLLYPWLYDAVTSPYATALSPVAVVLIAVRLALVCVVAAIATQRTWQLLRADEPLAAAR</sequence>
<keyword evidence="1" id="KW-0472">Membrane</keyword>
<feature type="transmembrane region" description="Helical" evidence="1">
    <location>
        <begin position="176"/>
        <end position="201"/>
    </location>
</feature>
<keyword evidence="1" id="KW-1133">Transmembrane helix</keyword>
<comment type="caution">
    <text evidence="2">The sequence shown here is derived from an EMBL/GenBank/DDBJ whole genome shotgun (WGS) entry which is preliminary data.</text>
</comment>
<feature type="transmembrane region" description="Helical" evidence="1">
    <location>
        <begin position="37"/>
        <end position="57"/>
    </location>
</feature>
<feature type="transmembrane region" description="Helical" evidence="1">
    <location>
        <begin position="315"/>
        <end position="334"/>
    </location>
</feature>
<evidence type="ECO:0000313" key="2">
    <source>
        <dbReference type="EMBL" id="MFC6238759.1"/>
    </source>
</evidence>
<feature type="transmembrane region" description="Helical" evidence="1">
    <location>
        <begin position="208"/>
        <end position="229"/>
    </location>
</feature>
<evidence type="ECO:0000256" key="1">
    <source>
        <dbReference type="SAM" id="Phobius"/>
    </source>
</evidence>
<dbReference type="RefSeq" id="WP_386767247.1">
    <property type="nucleotide sequence ID" value="NZ_JBHSTI010000008.1"/>
</dbReference>
<keyword evidence="1" id="KW-0812">Transmembrane</keyword>
<feature type="transmembrane region" description="Helical" evidence="1">
    <location>
        <begin position="395"/>
        <end position="417"/>
    </location>
</feature>
<feature type="transmembrane region" description="Helical" evidence="1">
    <location>
        <begin position="365"/>
        <end position="383"/>
    </location>
</feature>
<dbReference type="Proteomes" id="UP001596138">
    <property type="component" value="Unassembled WGS sequence"/>
</dbReference>
<dbReference type="EMBL" id="JBHSTI010000008">
    <property type="protein sequence ID" value="MFC6238759.1"/>
    <property type="molecule type" value="Genomic_DNA"/>
</dbReference>
<proteinExistence type="predicted"/>
<feature type="transmembrane region" description="Helical" evidence="1">
    <location>
        <begin position="284"/>
        <end position="308"/>
    </location>
</feature>
<feature type="transmembrane region" description="Helical" evidence="1">
    <location>
        <begin position="340"/>
        <end position="358"/>
    </location>
</feature>
<gene>
    <name evidence="2" type="ORF">ACFQGU_12795</name>
</gene>
<feature type="transmembrane region" description="Helical" evidence="1">
    <location>
        <begin position="108"/>
        <end position="127"/>
    </location>
</feature>
<accession>A0ABW1T3B2</accession>
<organism evidence="2 3">
    <name type="scientific">Longivirga aurantiaca</name>
    <dbReference type="NCBI Taxonomy" id="1837743"/>
    <lineage>
        <taxon>Bacteria</taxon>
        <taxon>Bacillati</taxon>
        <taxon>Actinomycetota</taxon>
        <taxon>Actinomycetes</taxon>
        <taxon>Sporichthyales</taxon>
        <taxon>Sporichthyaceae</taxon>
        <taxon>Longivirga</taxon>
    </lineage>
</organism>
<reference evidence="3" key="1">
    <citation type="journal article" date="2019" name="Int. J. Syst. Evol. Microbiol.">
        <title>The Global Catalogue of Microorganisms (GCM) 10K type strain sequencing project: providing services to taxonomists for standard genome sequencing and annotation.</title>
        <authorList>
            <consortium name="The Broad Institute Genomics Platform"/>
            <consortium name="The Broad Institute Genome Sequencing Center for Infectious Disease"/>
            <person name="Wu L."/>
            <person name="Ma J."/>
        </authorList>
    </citation>
    <scope>NUCLEOTIDE SEQUENCE [LARGE SCALE GENOMIC DNA]</scope>
    <source>
        <strain evidence="3">CGMCC 4.7317</strain>
    </source>
</reference>